<evidence type="ECO:0000256" key="4">
    <source>
        <dbReference type="ARBA" id="ARBA00023163"/>
    </source>
</evidence>
<evidence type="ECO:0000256" key="1">
    <source>
        <dbReference type="ARBA" id="ARBA00022491"/>
    </source>
</evidence>
<evidence type="ECO:0000313" key="6">
    <source>
        <dbReference type="EMBL" id="PXX81631.1"/>
    </source>
</evidence>
<dbReference type="EMBL" id="QJKH01000001">
    <property type="protein sequence ID" value="PXX81631.1"/>
    <property type="molecule type" value="Genomic_DNA"/>
</dbReference>
<dbReference type="Pfam" id="PF00376">
    <property type="entry name" value="MerR"/>
    <property type="match status" value="1"/>
</dbReference>
<dbReference type="AlphaFoldDB" id="A0A318KUS5"/>
<dbReference type="InterPro" id="IPR009061">
    <property type="entry name" value="DNA-bd_dom_put_sf"/>
</dbReference>
<organism evidence="6 7">
    <name type="scientific">Dielma fastidiosa</name>
    <dbReference type="NCBI Taxonomy" id="1034346"/>
    <lineage>
        <taxon>Bacteria</taxon>
        <taxon>Bacillati</taxon>
        <taxon>Bacillota</taxon>
        <taxon>Erysipelotrichia</taxon>
        <taxon>Erysipelotrichales</taxon>
        <taxon>Erysipelotrichaceae</taxon>
        <taxon>Dielma</taxon>
    </lineage>
</organism>
<dbReference type="SMART" id="SM00422">
    <property type="entry name" value="HTH_MERR"/>
    <property type="match status" value="1"/>
</dbReference>
<evidence type="ECO:0000256" key="3">
    <source>
        <dbReference type="ARBA" id="ARBA00023125"/>
    </source>
</evidence>
<dbReference type="PROSITE" id="PS50937">
    <property type="entry name" value="HTH_MERR_2"/>
    <property type="match status" value="1"/>
</dbReference>
<reference evidence="6 7" key="1">
    <citation type="submission" date="2018-05" db="EMBL/GenBank/DDBJ databases">
        <title>Genomic Encyclopedia of Type Strains, Phase IV (KMG-IV): sequencing the most valuable type-strain genomes for metagenomic binning, comparative biology and taxonomic classification.</title>
        <authorList>
            <person name="Goeker M."/>
        </authorList>
    </citation>
    <scope>NUCLEOTIDE SEQUENCE [LARGE SCALE GENOMIC DNA]</scope>
    <source>
        <strain evidence="6 7">JC118</strain>
    </source>
</reference>
<sequence>MKRYTVGQMAKAMGVSPQTLRHYEEMGLVEAQRNEQNQYREFSMRDNKILMQTALYRSMGFSLKEIRSLFKEYQDEAVQAAFDRRIDEVDQQIAQLQLLKVELKEYADSIETALKHSGECWIDEQDKEFYGVLKKGSGLGLESEDGDELLEFQKKAPHIRQGFKISLKRVLEPTHAFDFQYGVFLKKEWAETHCPIHEIENHKITLKAPLAHQILETSTFSSTVFQPLLAYADEHGYEAAGDFYGIALYMNYVEEDKNYFEFFLPLKKK</sequence>
<dbReference type="GO" id="GO:0003700">
    <property type="term" value="F:DNA-binding transcription factor activity"/>
    <property type="evidence" value="ECO:0007669"/>
    <property type="project" value="InterPro"/>
</dbReference>
<dbReference type="InterPro" id="IPR000551">
    <property type="entry name" value="MerR-type_HTH_dom"/>
</dbReference>
<proteinExistence type="predicted"/>
<evidence type="ECO:0000313" key="7">
    <source>
        <dbReference type="Proteomes" id="UP000247612"/>
    </source>
</evidence>
<keyword evidence="4" id="KW-0804">Transcription</keyword>
<dbReference type="InterPro" id="IPR015358">
    <property type="entry name" value="Tscrpt_reg_MerR_DNA-bd"/>
</dbReference>
<keyword evidence="2" id="KW-0805">Transcription regulation</keyword>
<dbReference type="Pfam" id="PF09278">
    <property type="entry name" value="MerR-DNA-bind"/>
    <property type="match status" value="1"/>
</dbReference>
<keyword evidence="7" id="KW-1185">Reference proteome</keyword>
<dbReference type="OrthoDB" id="9773308at2"/>
<name>A0A318KUS5_9FIRM</name>
<dbReference type="Gene3D" id="1.10.1660.10">
    <property type="match status" value="1"/>
</dbReference>
<keyword evidence="1" id="KW-0678">Repressor</keyword>
<accession>A0A318KUS5</accession>
<comment type="caution">
    <text evidence="6">The sequence shown here is derived from an EMBL/GenBank/DDBJ whole genome shotgun (WGS) entry which is preliminary data.</text>
</comment>
<feature type="domain" description="HTH merR-type" evidence="5">
    <location>
        <begin position="3"/>
        <end position="72"/>
    </location>
</feature>
<dbReference type="CDD" id="cd00592">
    <property type="entry name" value="HTH_MerR-like"/>
    <property type="match status" value="1"/>
</dbReference>
<protein>
    <submittedName>
        <fullName evidence="6">DNA-binding transcriptional MerR regulator</fullName>
    </submittedName>
</protein>
<dbReference type="STRING" id="1034346.GCA_000313565_00239"/>
<dbReference type="Proteomes" id="UP000247612">
    <property type="component" value="Unassembled WGS sequence"/>
</dbReference>
<gene>
    <name evidence="6" type="ORF">DES51_101242</name>
</gene>
<keyword evidence="3 6" id="KW-0238">DNA-binding</keyword>
<dbReference type="SUPFAM" id="SSF46955">
    <property type="entry name" value="Putative DNA-binding domain"/>
    <property type="match status" value="1"/>
</dbReference>
<dbReference type="GO" id="GO:0003677">
    <property type="term" value="F:DNA binding"/>
    <property type="evidence" value="ECO:0007669"/>
    <property type="project" value="UniProtKB-KW"/>
</dbReference>
<dbReference type="PANTHER" id="PTHR30204">
    <property type="entry name" value="REDOX-CYCLING DRUG-SENSING TRANSCRIPTIONAL ACTIVATOR SOXR"/>
    <property type="match status" value="1"/>
</dbReference>
<evidence type="ECO:0000259" key="5">
    <source>
        <dbReference type="PROSITE" id="PS50937"/>
    </source>
</evidence>
<evidence type="ECO:0000256" key="2">
    <source>
        <dbReference type="ARBA" id="ARBA00023015"/>
    </source>
</evidence>
<dbReference type="InterPro" id="IPR047057">
    <property type="entry name" value="MerR_fam"/>
</dbReference>
<dbReference type="RefSeq" id="WP_022936546.1">
    <property type="nucleotide sequence ID" value="NZ_CABKRQ010000001.1"/>
</dbReference>
<dbReference type="PANTHER" id="PTHR30204:SF69">
    <property type="entry name" value="MERR-FAMILY TRANSCRIPTIONAL REGULATOR"/>
    <property type="match status" value="1"/>
</dbReference>